<evidence type="ECO:0000313" key="1">
    <source>
        <dbReference type="EMBL" id="KDS53852.1"/>
    </source>
</evidence>
<dbReference type="PATRIC" id="fig|1339352.3.peg.2193"/>
<dbReference type="Proteomes" id="UP000027661">
    <property type="component" value="Unassembled WGS sequence"/>
</dbReference>
<comment type="caution">
    <text evidence="1">The sequence shown here is derived from an EMBL/GenBank/DDBJ whole genome shotgun (WGS) entry which is preliminary data.</text>
</comment>
<dbReference type="AlphaFoldDB" id="A0A069SQF6"/>
<proteinExistence type="predicted"/>
<organism evidence="1">
    <name type="scientific">Phocaeicola vulgatus str. 3975 RP4</name>
    <dbReference type="NCBI Taxonomy" id="1339352"/>
    <lineage>
        <taxon>Bacteria</taxon>
        <taxon>Pseudomonadati</taxon>
        <taxon>Bacteroidota</taxon>
        <taxon>Bacteroidia</taxon>
        <taxon>Bacteroidales</taxon>
        <taxon>Bacteroidaceae</taxon>
        <taxon>Phocaeicola</taxon>
    </lineage>
</organism>
<dbReference type="EMBL" id="JNHM01000028">
    <property type="protein sequence ID" value="KDS53852.1"/>
    <property type="molecule type" value="Genomic_DNA"/>
</dbReference>
<protein>
    <submittedName>
        <fullName evidence="1">Uncharacterized protein</fullName>
    </submittedName>
</protein>
<gene>
    <name evidence="1" type="ORF">M099_2277</name>
</gene>
<accession>A0A069SQF6</accession>
<reference evidence="1" key="1">
    <citation type="submission" date="2014-04" db="EMBL/GenBank/DDBJ databases">
        <authorList>
            <person name="Sears C."/>
            <person name="Carroll K."/>
            <person name="Sack B.R."/>
            <person name="Qadri F."/>
            <person name="Myers L.L."/>
            <person name="Chung G.-T."/>
            <person name="Escheverria P."/>
            <person name="Fraser C.M."/>
            <person name="Sadzewicz L."/>
            <person name="Shefchek K.A."/>
            <person name="Tallon L."/>
            <person name="Das S.P."/>
            <person name="Daugherty S."/>
            <person name="Mongodin E.F."/>
        </authorList>
    </citation>
    <scope>NUCLEOTIDE SEQUENCE [LARGE SCALE GENOMIC DNA]</scope>
    <source>
        <strain evidence="1">3975 RP4</strain>
    </source>
</reference>
<sequence>MVVFVVDLLLADMNISFSSRIFGIFLLSCFCRTDIDNAG</sequence>
<name>A0A069SQF6_PHOVU</name>